<dbReference type="OrthoDB" id="3902405at2759"/>
<feature type="compositionally biased region" description="Basic and acidic residues" evidence="1">
    <location>
        <begin position="281"/>
        <end position="293"/>
    </location>
</feature>
<evidence type="ECO:0000313" key="3">
    <source>
        <dbReference type="Proteomes" id="UP000779574"/>
    </source>
</evidence>
<reference evidence="2" key="2">
    <citation type="submission" date="2021-08" db="EMBL/GenBank/DDBJ databases">
        <authorList>
            <person name="Gostincar C."/>
            <person name="Sun X."/>
            <person name="Song Z."/>
            <person name="Gunde-Cimerman N."/>
        </authorList>
    </citation>
    <scope>NUCLEOTIDE SEQUENCE</scope>
    <source>
        <strain evidence="2">EXF-9911</strain>
    </source>
</reference>
<feature type="compositionally biased region" description="Low complexity" evidence="1">
    <location>
        <begin position="515"/>
        <end position="525"/>
    </location>
</feature>
<dbReference type="AlphaFoldDB" id="A0A9P8E7D9"/>
<reference evidence="2" key="1">
    <citation type="journal article" date="2021" name="J Fungi (Basel)">
        <title>Virulence traits and population genomics of the black yeast Aureobasidium melanogenum.</title>
        <authorList>
            <person name="Cernosa A."/>
            <person name="Sun X."/>
            <person name="Gostincar C."/>
            <person name="Fang C."/>
            <person name="Gunde-Cimerman N."/>
            <person name="Song Z."/>
        </authorList>
    </citation>
    <scope>NUCLEOTIDE SEQUENCE</scope>
    <source>
        <strain evidence="2">EXF-9911</strain>
    </source>
</reference>
<feature type="compositionally biased region" description="Polar residues" evidence="1">
    <location>
        <begin position="264"/>
        <end position="275"/>
    </location>
</feature>
<feature type="compositionally biased region" description="Low complexity" evidence="1">
    <location>
        <begin position="438"/>
        <end position="457"/>
    </location>
</feature>
<organism evidence="2 3">
    <name type="scientific">Aureobasidium melanogenum</name>
    <name type="common">Aureobasidium pullulans var. melanogenum</name>
    <dbReference type="NCBI Taxonomy" id="46634"/>
    <lineage>
        <taxon>Eukaryota</taxon>
        <taxon>Fungi</taxon>
        <taxon>Dikarya</taxon>
        <taxon>Ascomycota</taxon>
        <taxon>Pezizomycotina</taxon>
        <taxon>Dothideomycetes</taxon>
        <taxon>Dothideomycetidae</taxon>
        <taxon>Dothideales</taxon>
        <taxon>Saccotheciaceae</taxon>
        <taxon>Aureobasidium</taxon>
    </lineage>
</organism>
<feature type="compositionally biased region" description="Polar residues" evidence="1">
    <location>
        <begin position="356"/>
        <end position="374"/>
    </location>
</feature>
<dbReference type="Proteomes" id="UP000779574">
    <property type="component" value="Unassembled WGS sequence"/>
</dbReference>
<feature type="compositionally biased region" description="Low complexity" evidence="1">
    <location>
        <begin position="44"/>
        <end position="61"/>
    </location>
</feature>
<protein>
    <submittedName>
        <fullName evidence="2">Uncharacterized protein</fullName>
    </submittedName>
</protein>
<accession>A0A9P8E7D9</accession>
<dbReference type="EMBL" id="JAHFXF010000761">
    <property type="protein sequence ID" value="KAG9682838.1"/>
    <property type="molecule type" value="Genomic_DNA"/>
</dbReference>
<feature type="compositionally biased region" description="Gly residues" evidence="1">
    <location>
        <begin position="469"/>
        <end position="496"/>
    </location>
</feature>
<feature type="compositionally biased region" description="Basic and acidic residues" evidence="1">
    <location>
        <begin position="300"/>
        <end position="316"/>
    </location>
</feature>
<name>A0A9P8E7D9_AURME</name>
<feature type="region of interest" description="Disordered" evidence="1">
    <location>
        <begin position="32"/>
        <end position="87"/>
    </location>
</feature>
<feature type="compositionally biased region" description="Polar residues" evidence="1">
    <location>
        <begin position="133"/>
        <end position="144"/>
    </location>
</feature>
<feature type="region of interest" description="Disordered" evidence="1">
    <location>
        <begin position="103"/>
        <end position="150"/>
    </location>
</feature>
<feature type="compositionally biased region" description="Polar residues" evidence="1">
    <location>
        <begin position="103"/>
        <end position="125"/>
    </location>
</feature>
<feature type="region of interest" description="Disordered" evidence="1">
    <location>
        <begin position="264"/>
        <end position="525"/>
    </location>
</feature>
<feature type="compositionally biased region" description="Basic and acidic residues" evidence="1">
    <location>
        <begin position="346"/>
        <end position="355"/>
    </location>
</feature>
<gene>
    <name evidence="2" type="ORF">KCU76_g13520</name>
</gene>
<sequence length="525" mass="54713">MPEEQLSRFKEQIPDEDEALSIDQQVLAQVFAEDPSLGLGQQDAAPPRRQSPEPAQQSSQPGLQSTEPVDGQAPPAGTSSTGPSEDCKGCGKLVCTCSPVRETQSAPTSVNNSPAHTQGQASTLSAPLPDVNVPTTDPTHTNETPLPVVATEPDQPQARYTAAQRRVDLANIAVDAALTHSIAAHVNLRFAQANANYANAGNHNQAHDALENARRAVSRADDAWLECQLELLQAHVARSHAESDARHAGSASLAALQQGIPSQELQSVVPQQTSQDDGDQEKERWKGKGRAEDSESSSADQEKKTLEGKDKAEKPDSSSAAGKRTLGPFTIVKRVFRRGLPNDQHSPQKPERSRSEPTLQSPIPPHNASSSRPANQGLVIANGSGTDKDGTGSGNAGSSESKKKDGAEDGNPDGTQVSEDTRKAEETGDSTSPGNSQTPGNSTSPGNTTSSGNTMSPDSSTSPTNIPPGGNGIIPPGGDGNIPPGGDGNIPPGGDGNIPPDETGKKPGVLRKMSSDLLSKLKTKK</sequence>
<comment type="caution">
    <text evidence="2">The sequence shown here is derived from an EMBL/GenBank/DDBJ whole genome shotgun (WGS) entry which is preliminary data.</text>
</comment>
<feature type="non-terminal residue" evidence="2">
    <location>
        <position position="1"/>
    </location>
</feature>
<evidence type="ECO:0000256" key="1">
    <source>
        <dbReference type="SAM" id="MobiDB-lite"/>
    </source>
</evidence>
<evidence type="ECO:0000313" key="2">
    <source>
        <dbReference type="EMBL" id="KAG9682838.1"/>
    </source>
</evidence>
<proteinExistence type="predicted"/>